<evidence type="ECO:0000256" key="1">
    <source>
        <dbReference type="SAM" id="Phobius"/>
    </source>
</evidence>
<evidence type="ECO:0000313" key="2">
    <source>
        <dbReference type="EMBL" id="PLS02998.1"/>
    </source>
</evidence>
<dbReference type="AlphaFoldDB" id="A0A2N5HBV6"/>
<sequence length="175" mass="18385">MNTKNLVVLALLAGIGVVLHTVMPAFLSIKPDMMLAMMFLGIILIPEIKSVMLLAIVTGVLSGITTSFPGGTIPNIIEKPITALIFFSLFLVLNKYRNSIISVGVLTAIGTLISGSVFLGAAFFIAGLPAPFTALFVAAVLPATVLNTVVMVILYPVALSIVKRTKLTSASVVQK</sequence>
<evidence type="ECO:0000313" key="3">
    <source>
        <dbReference type="Proteomes" id="UP000234950"/>
    </source>
</evidence>
<keyword evidence="3" id="KW-1185">Reference proteome</keyword>
<comment type="caution">
    <text evidence="2">The sequence shown here is derived from an EMBL/GenBank/DDBJ whole genome shotgun (WGS) entry which is preliminary data.</text>
</comment>
<reference evidence="2 3" key="1">
    <citation type="submission" date="2017-11" db="EMBL/GenBank/DDBJ databases">
        <title>Comparitive Functional Genomics of Dry Heat Resistant strains isolated from the Viking Spacecraft.</title>
        <authorList>
            <person name="Seuylemezian A."/>
            <person name="Cooper K."/>
            <person name="Vaishampayan P."/>
        </authorList>
    </citation>
    <scope>NUCLEOTIDE SEQUENCE [LARGE SCALE GENOMIC DNA]</scope>
    <source>
        <strain evidence="2 3">V32-6</strain>
    </source>
</reference>
<dbReference type="Proteomes" id="UP000234950">
    <property type="component" value="Unassembled WGS sequence"/>
</dbReference>
<dbReference type="EMBL" id="PGVE01000064">
    <property type="protein sequence ID" value="PLS02998.1"/>
    <property type="molecule type" value="Genomic_DNA"/>
</dbReference>
<keyword evidence="1" id="KW-0472">Membrane</keyword>
<dbReference type="OrthoDB" id="2243651at2"/>
<protein>
    <submittedName>
        <fullName evidence="2">Tryptophan transporter</fullName>
    </submittedName>
</protein>
<dbReference type="Pfam" id="PF17099">
    <property type="entry name" value="TrpP"/>
    <property type="match status" value="1"/>
</dbReference>
<name>A0A2N5HBV6_9BACI</name>
<organism evidence="2 3">
    <name type="scientific">Neobacillus cucumis</name>
    <dbReference type="NCBI Taxonomy" id="1740721"/>
    <lineage>
        <taxon>Bacteria</taxon>
        <taxon>Bacillati</taxon>
        <taxon>Bacillota</taxon>
        <taxon>Bacilli</taxon>
        <taxon>Bacillales</taxon>
        <taxon>Bacillaceae</taxon>
        <taxon>Neobacillus</taxon>
    </lineage>
</organism>
<feature type="transmembrane region" description="Helical" evidence="1">
    <location>
        <begin position="6"/>
        <end position="27"/>
    </location>
</feature>
<keyword evidence="1" id="KW-1133">Transmembrane helix</keyword>
<dbReference type="InterPro" id="IPR031360">
    <property type="entry name" value="TrpP"/>
</dbReference>
<accession>A0A2N5HBV6</accession>
<keyword evidence="1" id="KW-0812">Transmembrane</keyword>
<feature type="transmembrane region" description="Helical" evidence="1">
    <location>
        <begin position="100"/>
        <end position="126"/>
    </location>
</feature>
<feature type="transmembrane region" description="Helical" evidence="1">
    <location>
        <begin position="76"/>
        <end position="93"/>
    </location>
</feature>
<gene>
    <name evidence="2" type="ORF">CVD27_17610</name>
</gene>
<feature type="transmembrane region" description="Helical" evidence="1">
    <location>
        <begin position="132"/>
        <end position="157"/>
    </location>
</feature>
<proteinExistence type="predicted"/>
<dbReference type="RefSeq" id="WP_101649194.1">
    <property type="nucleotide sequence ID" value="NZ_PGVE01000064.1"/>
</dbReference>
<feature type="transmembrane region" description="Helical" evidence="1">
    <location>
        <begin position="39"/>
        <end position="64"/>
    </location>
</feature>